<protein>
    <submittedName>
        <fullName evidence="1">Uncharacterized protein</fullName>
    </submittedName>
</protein>
<keyword evidence="2" id="KW-1185">Reference proteome</keyword>
<proteinExistence type="predicted"/>
<evidence type="ECO:0000313" key="1">
    <source>
        <dbReference type="EMBL" id="GBN28986.1"/>
    </source>
</evidence>
<feature type="non-terminal residue" evidence="1">
    <location>
        <position position="1"/>
    </location>
</feature>
<reference evidence="1 2" key="1">
    <citation type="journal article" date="2019" name="Sci. Rep.">
        <title>Orb-weaving spider Araneus ventricosus genome elucidates the spidroin gene catalogue.</title>
        <authorList>
            <person name="Kono N."/>
            <person name="Nakamura H."/>
            <person name="Ohtoshi R."/>
            <person name="Moran D.A.P."/>
            <person name="Shinohara A."/>
            <person name="Yoshida Y."/>
            <person name="Fujiwara M."/>
            <person name="Mori M."/>
            <person name="Tomita M."/>
            <person name="Arakawa K."/>
        </authorList>
    </citation>
    <scope>NUCLEOTIDE SEQUENCE [LARGE SCALE GENOMIC DNA]</scope>
</reference>
<accession>A0A4Y2MTN9</accession>
<dbReference type="Proteomes" id="UP000499080">
    <property type="component" value="Unassembled WGS sequence"/>
</dbReference>
<dbReference type="AlphaFoldDB" id="A0A4Y2MTN9"/>
<organism evidence="1 2">
    <name type="scientific">Araneus ventricosus</name>
    <name type="common">Orbweaver spider</name>
    <name type="synonym">Epeira ventricosa</name>
    <dbReference type="NCBI Taxonomy" id="182803"/>
    <lineage>
        <taxon>Eukaryota</taxon>
        <taxon>Metazoa</taxon>
        <taxon>Ecdysozoa</taxon>
        <taxon>Arthropoda</taxon>
        <taxon>Chelicerata</taxon>
        <taxon>Arachnida</taxon>
        <taxon>Araneae</taxon>
        <taxon>Araneomorphae</taxon>
        <taxon>Entelegynae</taxon>
        <taxon>Araneoidea</taxon>
        <taxon>Araneidae</taxon>
        <taxon>Araneus</taxon>
    </lineage>
</organism>
<comment type="caution">
    <text evidence="1">The sequence shown here is derived from an EMBL/GenBank/DDBJ whole genome shotgun (WGS) entry which is preliminary data.</text>
</comment>
<gene>
    <name evidence="1" type="ORF">AVEN_252317_1</name>
</gene>
<sequence length="71" mass="8124">MMDQFKDVVRVTTGLPTNLSAEQEDISKAIMEIVLDSCLHTGKPSAWIELRDVLGYSREIFVPEHRYGRET</sequence>
<name>A0A4Y2MTN9_ARAVE</name>
<evidence type="ECO:0000313" key="2">
    <source>
        <dbReference type="Proteomes" id="UP000499080"/>
    </source>
</evidence>
<dbReference type="EMBL" id="BGPR01205462">
    <property type="protein sequence ID" value="GBN28986.1"/>
    <property type="molecule type" value="Genomic_DNA"/>
</dbReference>